<organism evidence="13 14">
    <name type="scientific">Saccharomycodes ludwigii</name>
    <dbReference type="NCBI Taxonomy" id="36035"/>
    <lineage>
        <taxon>Eukaryota</taxon>
        <taxon>Fungi</taxon>
        <taxon>Dikarya</taxon>
        <taxon>Ascomycota</taxon>
        <taxon>Saccharomycotina</taxon>
        <taxon>Saccharomycetes</taxon>
        <taxon>Saccharomycodales</taxon>
        <taxon>Saccharomycodaceae</taxon>
        <taxon>Saccharomycodes</taxon>
    </lineage>
</organism>
<keyword evidence="4 12" id="KW-0328">Glycosyltransferase</keyword>
<comment type="similarity">
    <text evidence="3 12">Belongs to the glycosyltransferase 22 family.</text>
</comment>
<evidence type="ECO:0000256" key="10">
    <source>
        <dbReference type="ARBA" id="ARBA00044721"/>
    </source>
</evidence>
<evidence type="ECO:0000313" key="14">
    <source>
        <dbReference type="Proteomes" id="UP000262825"/>
    </source>
</evidence>
<evidence type="ECO:0000256" key="9">
    <source>
        <dbReference type="ARBA" id="ARBA00023136"/>
    </source>
</evidence>
<evidence type="ECO:0000256" key="4">
    <source>
        <dbReference type="ARBA" id="ARBA00022676"/>
    </source>
</evidence>
<reference evidence="14" key="1">
    <citation type="submission" date="2018-06" db="EMBL/GenBank/DDBJ databases">
        <authorList>
            <person name="Guldener U."/>
        </authorList>
    </citation>
    <scope>NUCLEOTIDE SEQUENCE [LARGE SCALE GENOMIC DNA]</scope>
    <source>
        <strain evidence="14">UTAD17</strain>
    </source>
</reference>
<comment type="pathway">
    <text evidence="2">Protein modification; protein glycosylation.</text>
</comment>
<dbReference type="UniPathway" id="UPA00378"/>
<keyword evidence="5 13" id="KW-0808">Transferase</keyword>
<comment type="subcellular location">
    <subcellularLocation>
        <location evidence="1 12">Endoplasmic reticulum membrane</location>
        <topology evidence="1 12">Multi-pass membrane protein</topology>
    </subcellularLocation>
</comment>
<evidence type="ECO:0000256" key="12">
    <source>
        <dbReference type="RuleBase" id="RU363075"/>
    </source>
</evidence>
<dbReference type="PANTHER" id="PTHR22760">
    <property type="entry name" value="GLYCOSYLTRANSFERASE"/>
    <property type="match status" value="1"/>
</dbReference>
<comment type="catalytic activity">
    <reaction evidence="11">
        <text>an alpha-D-Man-(1-&gt;2)-alpha-D-Man-(1-&gt;2)-alpha-D-Man-(1-&gt;3)-[alpha-D-Man-(1-&gt;2)-alpha-D-Man-(1-&gt;3)-alpha-D-Man-(1-&gt;6)]-beta-D-Man-(1-&gt;4)-beta-D-GlcNAc-(1-&gt;4)-alpha-D-GlcNAc-diphospho-di-trans,poly-cis-dolichol + a di-trans,poly-cis-dolichyl beta-D-mannosyl phosphate = an alpha-D-Man-(1-&gt;2)-alpha-D-Man-(1-&gt;2)-alpha-D-Man-(1-&gt;3)-[alpha-D-Man-(1-&gt;2)-alpha-D-Man-(1-&gt;3)-[alpha-D-Man-(1-&gt;6)]-alpha-D-Man-(1-&gt;6)]-beta-D-Man-(1-&gt;4)-beta-D-GlcNAc-(1-&gt;4)-alpha-D-GlcNAc-diphospho-di-trans,poly-cis-dolichol + a di-trans,poly-cis-dolichyl phosphate + H(+)</text>
        <dbReference type="Rhea" id="RHEA:29535"/>
        <dbReference type="Rhea" id="RHEA-COMP:19498"/>
        <dbReference type="Rhea" id="RHEA-COMP:19501"/>
        <dbReference type="Rhea" id="RHEA-COMP:19518"/>
        <dbReference type="Rhea" id="RHEA-COMP:19519"/>
        <dbReference type="ChEBI" id="CHEBI:15378"/>
        <dbReference type="ChEBI" id="CHEBI:57683"/>
        <dbReference type="ChEBI" id="CHEBI:58211"/>
        <dbReference type="ChEBI" id="CHEBI:132517"/>
        <dbReference type="ChEBI" id="CHEBI:132519"/>
        <dbReference type="EC" id="2.4.1.260"/>
    </reaction>
    <physiologicalReaction direction="left-to-right" evidence="11">
        <dbReference type="Rhea" id="RHEA:29536"/>
    </physiologicalReaction>
</comment>
<evidence type="ECO:0000256" key="3">
    <source>
        <dbReference type="ARBA" id="ARBA00007063"/>
    </source>
</evidence>
<gene>
    <name evidence="13" type="ORF">SCODWIG_00590</name>
</gene>
<proteinExistence type="inferred from homology"/>
<dbReference type="GO" id="GO:0005789">
    <property type="term" value="C:endoplasmic reticulum membrane"/>
    <property type="evidence" value="ECO:0007669"/>
    <property type="project" value="UniProtKB-SubCell"/>
</dbReference>
<keyword evidence="6 12" id="KW-0812">Transmembrane</keyword>
<comment type="function">
    <text evidence="10">Mannosyltransferase that operates in the biosynthetic pathway of dolichol-linked oligosaccharides, the glycan precursors employed in protein asparagine (N)-glycosylation. The assembly of dolichol-linked oligosaccharides begins on the cytosolic side of the endoplasmic reticulum membrane and finishes in its lumen. The sequential addition of sugars to dolichol pyrophosphate produces dolichol-linked oligosaccharides containing fourteen sugars, including two GlcNAcs, nine mannoses and three glucoses. Once assembled, the oligosaccharide is transferred from the lipid to nascent proteins by oligosaccharyltransferases. In the lumen of the endoplasmic reticulum, adds the eighth mannose residue in an alpha-1,6 linkage onto Man(7)GlcNAc(2)-PP-dolichol to produce Man(8)GlcNAc(2)-PP-dolichol.</text>
</comment>
<evidence type="ECO:0000256" key="6">
    <source>
        <dbReference type="ARBA" id="ARBA00022692"/>
    </source>
</evidence>
<name>A0A376B2J7_9ASCO</name>
<evidence type="ECO:0000256" key="11">
    <source>
        <dbReference type="ARBA" id="ARBA00048899"/>
    </source>
</evidence>
<dbReference type="EC" id="2.4.1.-" evidence="12"/>
<protein>
    <recommendedName>
        <fullName evidence="12">Mannosyltransferase</fullName>
        <ecNumber evidence="12">2.4.1.-</ecNumber>
    </recommendedName>
</protein>
<accession>A0A376B2J7</accession>
<evidence type="ECO:0000256" key="8">
    <source>
        <dbReference type="ARBA" id="ARBA00022989"/>
    </source>
</evidence>
<feature type="transmembrane region" description="Helical" evidence="12">
    <location>
        <begin position="374"/>
        <end position="394"/>
    </location>
</feature>
<dbReference type="EMBL" id="UFAJ01000053">
    <property type="protein sequence ID" value="SSD58829.1"/>
    <property type="molecule type" value="Genomic_DNA"/>
</dbReference>
<evidence type="ECO:0000256" key="2">
    <source>
        <dbReference type="ARBA" id="ARBA00004922"/>
    </source>
</evidence>
<sequence length="579" mass="66170">MSKRKSATNNHQEDKNSKVVEFKEEIIEIDQVDSSKPIFNATTNKQNYEQPLPFWTISDSLLIVVITLHLIVVPYTKVEESFNLQAIHDILNYGIFDISKYDHLKFPGVVPRTFVSALIISVLSKPFTYFNNSQTQLDSQIIARAMVGLLNGLSLIYLKYQAQKKDKIELNKIVKTKVNSSIGNWFNVFTLTQFHLMFYSTRTLPNFMLSLPLSNIALAWCVNGKFAQSILLLCFSGIIFRMELGVFAVSLTIVLLLAKEISVKRVIRLVIIGVGLGLGVTMTIDSYFWQRWTVPELESFVFNVVGGKSKNWGTSPFLTYFTGYLLMIFLPPTVLMLNWAGLKNCINYNLKYVWACSFLHIILMSFQPHKEWRFIVYSIPGITLLGASGASFLFSTLNNESVLNTVICLLISLSPLLSFAISLVFLYISSWNYPGGEALQVFNNYILSKNVSDVSVHMDVASCMTGVSLFGELTTNNVTYDKTEDHNELTELWPNFDYFIGQYPSFNQSNFTLIGKTKIFNGFNVDYLVNLGKQYHNGFSILDEIISTRNMDLIWDFWDNIFIKDDLIYIWERKEMSKD</sequence>
<dbReference type="InterPro" id="IPR005599">
    <property type="entry name" value="GPI_mannosylTrfase"/>
</dbReference>
<feature type="transmembrane region" description="Helical" evidence="12">
    <location>
        <begin position="317"/>
        <end position="340"/>
    </location>
</feature>
<dbReference type="Proteomes" id="UP000262825">
    <property type="component" value="Unassembled WGS sequence"/>
</dbReference>
<dbReference type="Pfam" id="PF03901">
    <property type="entry name" value="Glyco_transf_22"/>
    <property type="match status" value="1"/>
</dbReference>
<keyword evidence="14" id="KW-1185">Reference proteome</keyword>
<feature type="transmembrane region" description="Helical" evidence="12">
    <location>
        <begin position="54"/>
        <end position="75"/>
    </location>
</feature>
<evidence type="ECO:0000256" key="7">
    <source>
        <dbReference type="ARBA" id="ARBA00022824"/>
    </source>
</evidence>
<dbReference type="VEuPathDB" id="FungiDB:SCODWIG_00590"/>
<evidence type="ECO:0000313" key="13">
    <source>
        <dbReference type="EMBL" id="SSD58829.1"/>
    </source>
</evidence>
<keyword evidence="7 12" id="KW-0256">Endoplasmic reticulum</keyword>
<dbReference type="GO" id="GO:0006487">
    <property type="term" value="P:protein N-linked glycosylation"/>
    <property type="evidence" value="ECO:0007669"/>
    <property type="project" value="TreeGrafter"/>
</dbReference>
<keyword evidence="9 12" id="KW-0472">Membrane</keyword>
<evidence type="ECO:0000256" key="5">
    <source>
        <dbReference type="ARBA" id="ARBA00022679"/>
    </source>
</evidence>
<dbReference type="PANTHER" id="PTHR22760:SF1">
    <property type="entry name" value="DOL-P-MAN:MAN(7)GLCNAC(2)-PP-DOL ALPHA-1,6-MANNOSYLTRANSFERASE"/>
    <property type="match status" value="1"/>
</dbReference>
<feature type="transmembrane region" description="Helical" evidence="12">
    <location>
        <begin position="141"/>
        <end position="160"/>
    </location>
</feature>
<keyword evidence="8 12" id="KW-1133">Transmembrane helix</keyword>
<feature type="transmembrane region" description="Helical" evidence="12">
    <location>
        <begin position="406"/>
        <end position="428"/>
    </location>
</feature>
<dbReference type="OrthoDB" id="19039at2759"/>
<evidence type="ECO:0000256" key="1">
    <source>
        <dbReference type="ARBA" id="ARBA00004477"/>
    </source>
</evidence>
<dbReference type="AlphaFoldDB" id="A0A376B2J7"/>
<feature type="transmembrane region" description="Helical" evidence="12">
    <location>
        <begin position="269"/>
        <end position="289"/>
    </location>
</feature>
<feature type="transmembrane region" description="Helical" evidence="12">
    <location>
        <begin position="230"/>
        <end position="257"/>
    </location>
</feature>
<dbReference type="GO" id="GO:0052917">
    <property type="term" value="F:dol-P-Man:Man(7)GlcNAc(2)-PP-Dol alpha-1,6-mannosyltransferase activity"/>
    <property type="evidence" value="ECO:0007669"/>
    <property type="project" value="UniProtKB-EC"/>
</dbReference>